<feature type="transmembrane region" description="Helical" evidence="1">
    <location>
        <begin position="15"/>
        <end position="39"/>
    </location>
</feature>
<comment type="caution">
    <text evidence="2">The sequence shown here is derived from an EMBL/GenBank/DDBJ whole genome shotgun (WGS) entry which is preliminary data.</text>
</comment>
<protein>
    <submittedName>
        <fullName evidence="2">Uncharacterized protein</fullName>
    </submittedName>
</protein>
<sequence>MLVHLEFSNTSLVEYQIFGITHAIFHCLISNIYSIFACFRNFGHPFGKCFILFPFRSCIAGCAMQKRIFTILISWLKLGKTIRFCFFPSCFSAFNFQIKRTTFLSIIVNYYFLLLGISFTRSVNNRTCILKHRNDVGQNKRLSKLIFSRRKQSGPLPSPFFFVINEIFAVALPKCHVLTIKTFTDVVRT</sequence>
<accession>A0A644ZGC3</accession>
<proteinExistence type="predicted"/>
<reference evidence="2" key="1">
    <citation type="submission" date="2019-08" db="EMBL/GenBank/DDBJ databases">
        <authorList>
            <person name="Kucharzyk K."/>
            <person name="Murdoch R.W."/>
            <person name="Higgins S."/>
            <person name="Loffler F."/>
        </authorList>
    </citation>
    <scope>NUCLEOTIDE SEQUENCE</scope>
</reference>
<keyword evidence="1" id="KW-0812">Transmembrane</keyword>
<dbReference type="AlphaFoldDB" id="A0A644ZGC3"/>
<dbReference type="EMBL" id="VSSQ01008801">
    <property type="protein sequence ID" value="MPM39886.1"/>
    <property type="molecule type" value="Genomic_DNA"/>
</dbReference>
<evidence type="ECO:0000256" key="1">
    <source>
        <dbReference type="SAM" id="Phobius"/>
    </source>
</evidence>
<keyword evidence="1" id="KW-0472">Membrane</keyword>
<organism evidence="2">
    <name type="scientific">bioreactor metagenome</name>
    <dbReference type="NCBI Taxonomy" id="1076179"/>
    <lineage>
        <taxon>unclassified sequences</taxon>
        <taxon>metagenomes</taxon>
        <taxon>ecological metagenomes</taxon>
    </lineage>
</organism>
<name>A0A644ZGC3_9ZZZZ</name>
<gene>
    <name evidence="2" type="ORF">SDC9_86522</name>
</gene>
<keyword evidence="1" id="KW-1133">Transmembrane helix</keyword>
<evidence type="ECO:0000313" key="2">
    <source>
        <dbReference type="EMBL" id="MPM39886.1"/>
    </source>
</evidence>
<feature type="transmembrane region" description="Helical" evidence="1">
    <location>
        <begin position="101"/>
        <end position="119"/>
    </location>
</feature>